<keyword evidence="5" id="KW-1185">Reference proteome</keyword>
<protein>
    <recommendedName>
        <fullName evidence="3">Cystatin domain-containing protein</fullName>
    </recommendedName>
</protein>
<dbReference type="Proteomes" id="UP000032304">
    <property type="component" value="Chromosome 6"/>
</dbReference>
<sequence>MVKNKLKMLALSFLEITLLLIIFTPINGYGMVVGGKTPVEDVEKDKAMQALGRFAVEEHNKNKKNDGDTSNPIKFSQVVRAEKQIVSGIKYFLTIEGMENGKKMTFHSIVLIKPWSKSKDKKLLSFSPIQ</sequence>
<organism evidence="4 5">
    <name type="scientific">Gossypium raimondii</name>
    <name type="common">Peruvian cotton</name>
    <name type="synonym">Gossypium klotzschianum subsp. raimondii</name>
    <dbReference type="NCBI Taxonomy" id="29730"/>
    <lineage>
        <taxon>Eukaryota</taxon>
        <taxon>Viridiplantae</taxon>
        <taxon>Streptophyta</taxon>
        <taxon>Embryophyta</taxon>
        <taxon>Tracheophyta</taxon>
        <taxon>Spermatophyta</taxon>
        <taxon>Magnoliopsida</taxon>
        <taxon>eudicotyledons</taxon>
        <taxon>Gunneridae</taxon>
        <taxon>Pentapetalae</taxon>
        <taxon>rosids</taxon>
        <taxon>malvids</taxon>
        <taxon>Malvales</taxon>
        <taxon>Malvaceae</taxon>
        <taxon>Malvoideae</taxon>
        <taxon>Gossypium</taxon>
    </lineage>
</organism>
<keyword evidence="1" id="KW-0646">Protease inhibitor</keyword>
<dbReference type="PROSITE" id="PS00287">
    <property type="entry name" value="CYSTATIN"/>
    <property type="match status" value="1"/>
</dbReference>
<dbReference type="InterPro" id="IPR046350">
    <property type="entry name" value="Cystatin_sf"/>
</dbReference>
<dbReference type="Gramene" id="KJB37908">
    <property type="protein sequence ID" value="KJB37908"/>
    <property type="gene ID" value="B456_006G225600"/>
</dbReference>
<dbReference type="InterPro" id="IPR018073">
    <property type="entry name" value="Prot_inh_cystat_CS"/>
</dbReference>
<name>A0A0D2QF41_GOSRA</name>
<proteinExistence type="predicted"/>
<dbReference type="EMBL" id="CM001745">
    <property type="protein sequence ID" value="KJB37908.1"/>
    <property type="molecule type" value="Genomic_DNA"/>
</dbReference>
<feature type="domain" description="Cystatin" evidence="3">
    <location>
        <begin position="31"/>
        <end position="129"/>
    </location>
</feature>
<dbReference type="STRING" id="29730.A0A0D2QF41"/>
<keyword evidence="2" id="KW-0789">Thiol protease inhibitor</keyword>
<dbReference type="OMA" id="NRREHAH"/>
<dbReference type="Pfam" id="PF16845">
    <property type="entry name" value="SQAPI"/>
    <property type="match status" value="1"/>
</dbReference>
<gene>
    <name evidence="4" type="ORF">B456_006G225600</name>
</gene>
<evidence type="ECO:0000256" key="2">
    <source>
        <dbReference type="ARBA" id="ARBA00022704"/>
    </source>
</evidence>
<dbReference type="CDD" id="cd00042">
    <property type="entry name" value="CY"/>
    <property type="match status" value="1"/>
</dbReference>
<reference evidence="4 5" key="1">
    <citation type="journal article" date="2012" name="Nature">
        <title>Repeated polyploidization of Gossypium genomes and the evolution of spinnable cotton fibres.</title>
        <authorList>
            <person name="Paterson A.H."/>
            <person name="Wendel J.F."/>
            <person name="Gundlach H."/>
            <person name="Guo H."/>
            <person name="Jenkins J."/>
            <person name="Jin D."/>
            <person name="Llewellyn D."/>
            <person name="Showmaker K.C."/>
            <person name="Shu S."/>
            <person name="Udall J."/>
            <person name="Yoo M.J."/>
            <person name="Byers R."/>
            <person name="Chen W."/>
            <person name="Doron-Faigenboim A."/>
            <person name="Duke M.V."/>
            <person name="Gong L."/>
            <person name="Grimwood J."/>
            <person name="Grover C."/>
            <person name="Grupp K."/>
            <person name="Hu G."/>
            <person name="Lee T.H."/>
            <person name="Li J."/>
            <person name="Lin L."/>
            <person name="Liu T."/>
            <person name="Marler B.S."/>
            <person name="Page J.T."/>
            <person name="Roberts A.W."/>
            <person name="Romanel E."/>
            <person name="Sanders W.S."/>
            <person name="Szadkowski E."/>
            <person name="Tan X."/>
            <person name="Tang H."/>
            <person name="Xu C."/>
            <person name="Wang J."/>
            <person name="Wang Z."/>
            <person name="Zhang D."/>
            <person name="Zhang L."/>
            <person name="Ashrafi H."/>
            <person name="Bedon F."/>
            <person name="Bowers J.E."/>
            <person name="Brubaker C.L."/>
            <person name="Chee P.W."/>
            <person name="Das S."/>
            <person name="Gingle A.R."/>
            <person name="Haigler C.H."/>
            <person name="Harker D."/>
            <person name="Hoffmann L.V."/>
            <person name="Hovav R."/>
            <person name="Jones D.C."/>
            <person name="Lemke C."/>
            <person name="Mansoor S."/>
            <person name="ur Rahman M."/>
            <person name="Rainville L.N."/>
            <person name="Rambani A."/>
            <person name="Reddy U.K."/>
            <person name="Rong J.K."/>
            <person name="Saranga Y."/>
            <person name="Scheffler B.E."/>
            <person name="Scheffler J.A."/>
            <person name="Stelly D.M."/>
            <person name="Triplett B.A."/>
            <person name="Van Deynze A."/>
            <person name="Vaslin M.F."/>
            <person name="Waghmare V.N."/>
            <person name="Walford S.A."/>
            <person name="Wright R.J."/>
            <person name="Zaki E.A."/>
            <person name="Zhang T."/>
            <person name="Dennis E.S."/>
            <person name="Mayer K.F."/>
            <person name="Peterson D.G."/>
            <person name="Rokhsar D.S."/>
            <person name="Wang X."/>
            <person name="Schmutz J."/>
        </authorList>
    </citation>
    <scope>NUCLEOTIDE SEQUENCE [LARGE SCALE GENOMIC DNA]</scope>
</reference>
<dbReference type="GO" id="GO:0004869">
    <property type="term" value="F:cysteine-type endopeptidase inhibitor activity"/>
    <property type="evidence" value="ECO:0007669"/>
    <property type="project" value="UniProtKB-KW"/>
</dbReference>
<dbReference type="InterPro" id="IPR000010">
    <property type="entry name" value="Cystatin_dom"/>
</dbReference>
<evidence type="ECO:0000313" key="4">
    <source>
        <dbReference type="EMBL" id="KJB37908.1"/>
    </source>
</evidence>
<evidence type="ECO:0000256" key="1">
    <source>
        <dbReference type="ARBA" id="ARBA00022690"/>
    </source>
</evidence>
<dbReference type="SUPFAM" id="SSF54403">
    <property type="entry name" value="Cystatin/monellin"/>
    <property type="match status" value="1"/>
</dbReference>
<evidence type="ECO:0000259" key="3">
    <source>
        <dbReference type="SMART" id="SM00043"/>
    </source>
</evidence>
<dbReference type="SMART" id="SM00043">
    <property type="entry name" value="CY"/>
    <property type="match status" value="1"/>
</dbReference>
<dbReference type="PANTHER" id="PTHR47373:SF1">
    <property type="entry name" value="CYSTEINE PROTEINASE INHIBITOR 2"/>
    <property type="match status" value="1"/>
</dbReference>
<dbReference type="PANTHER" id="PTHR47373">
    <property type="entry name" value="CYSTEINE PROTEINASE INHIBITOR 2"/>
    <property type="match status" value="1"/>
</dbReference>
<dbReference type="Gene3D" id="3.10.450.10">
    <property type="match status" value="1"/>
</dbReference>
<evidence type="ECO:0000313" key="5">
    <source>
        <dbReference type="Proteomes" id="UP000032304"/>
    </source>
</evidence>
<accession>A0A0D2QF41</accession>
<dbReference type="AlphaFoldDB" id="A0A0D2QF41"/>